<sequence length="118" mass="14089">MNNISMDLQKKIDMLSLHPMSNLIYAKYLMPYEDRDSNLKRYKYYKIYGQEPVFYSESYLTDSTLGVLLEQDELNHKRFCPSLFVRVKNKIDVWKLKGLMMITGWLKKYSKGRSKDAK</sequence>
<dbReference type="EMBL" id="FWZD01000052">
    <property type="protein sequence ID" value="SME08066.1"/>
    <property type="molecule type" value="Genomic_DNA"/>
</dbReference>
<protein>
    <submittedName>
        <fullName evidence="1">Uncharacterized protein</fullName>
    </submittedName>
</protein>
<organism evidence="1 2">
    <name type="scientific">Bacillus mobilis</name>
    <dbReference type="NCBI Taxonomy" id="2026190"/>
    <lineage>
        <taxon>Bacteria</taxon>
        <taxon>Bacillati</taxon>
        <taxon>Bacillota</taxon>
        <taxon>Bacilli</taxon>
        <taxon>Bacillales</taxon>
        <taxon>Bacillaceae</taxon>
        <taxon>Bacillus</taxon>
        <taxon>Bacillus cereus group</taxon>
    </lineage>
</organism>
<evidence type="ECO:0000313" key="1">
    <source>
        <dbReference type="EMBL" id="SME08066.1"/>
    </source>
</evidence>
<reference evidence="2" key="1">
    <citation type="submission" date="2017-04" db="EMBL/GenBank/DDBJ databases">
        <authorList>
            <person name="Criscuolo A."/>
        </authorList>
    </citation>
    <scope>NUCLEOTIDE SEQUENCE [LARGE SCALE GENOMIC DNA]</scope>
</reference>
<dbReference type="Proteomes" id="UP000194439">
    <property type="component" value="Unassembled WGS sequence"/>
</dbReference>
<proteinExistence type="predicted"/>
<dbReference type="RefSeq" id="WP_088028615.1">
    <property type="nucleotide sequence ID" value="NZ_FWZD01000052.1"/>
</dbReference>
<dbReference type="AlphaFoldDB" id="A0A1Y5ZSQ7"/>
<gene>
    <name evidence="1" type="ORF">BACERE00185_02526</name>
</gene>
<name>A0A1Y5ZSQ7_9BACI</name>
<evidence type="ECO:0000313" key="2">
    <source>
        <dbReference type="Proteomes" id="UP000194439"/>
    </source>
</evidence>
<accession>A0A1Y5ZSQ7</accession>